<dbReference type="GO" id="GO:0006281">
    <property type="term" value="P:DNA repair"/>
    <property type="evidence" value="ECO:0007669"/>
    <property type="project" value="UniProtKB-KW"/>
</dbReference>
<dbReference type="EMBL" id="LFYR01000841">
    <property type="protein sequence ID" value="KMZ68352.1"/>
    <property type="molecule type" value="Genomic_DNA"/>
</dbReference>
<protein>
    <recommendedName>
        <fullName evidence="3">Morc S5 domain-containing protein</fullName>
    </recommendedName>
</protein>
<gene>
    <name evidence="4" type="ORF">ZOSMA_240G00290</name>
</gene>
<feature type="non-terminal residue" evidence="4">
    <location>
        <position position="140"/>
    </location>
</feature>
<evidence type="ECO:0000313" key="5">
    <source>
        <dbReference type="Proteomes" id="UP000036987"/>
    </source>
</evidence>
<proteinExistence type="predicted"/>
<keyword evidence="5" id="KW-1185">Reference proteome</keyword>
<accession>A0A0K9PJD8</accession>
<dbReference type="InterPro" id="IPR045261">
    <property type="entry name" value="MORC_ATPase"/>
</dbReference>
<dbReference type="Pfam" id="PF17942">
    <property type="entry name" value="Morc6_S5"/>
    <property type="match status" value="1"/>
</dbReference>
<dbReference type="OrthoDB" id="757982at2759"/>
<sequence length="140" mass="16400">MQQPFWQVISNTGVRCRGVSGVLEANFIKPTHNKQDFEKSTLYFKLETRLKEMSMEYWKYHCHLVGFPNNHTSNSLNKVILEKRKIEDHHIESHVPFQKKAFDNRLSVVSESNIRIQEGNVLGQSPKTKMALQTYRNLHS</sequence>
<name>A0A0K9PJD8_ZOSMR</name>
<evidence type="ECO:0000256" key="2">
    <source>
        <dbReference type="ARBA" id="ARBA00023204"/>
    </source>
</evidence>
<evidence type="ECO:0000313" key="4">
    <source>
        <dbReference type="EMBL" id="KMZ68352.1"/>
    </source>
</evidence>
<feature type="domain" description="Morc S5" evidence="3">
    <location>
        <begin position="3"/>
        <end position="58"/>
    </location>
</feature>
<dbReference type="Proteomes" id="UP000036987">
    <property type="component" value="Unassembled WGS sequence"/>
</dbReference>
<dbReference type="InterPro" id="IPR041006">
    <property type="entry name" value="Morc_S5"/>
</dbReference>
<organism evidence="4 5">
    <name type="scientific">Zostera marina</name>
    <name type="common">Eelgrass</name>
    <dbReference type="NCBI Taxonomy" id="29655"/>
    <lineage>
        <taxon>Eukaryota</taxon>
        <taxon>Viridiplantae</taxon>
        <taxon>Streptophyta</taxon>
        <taxon>Embryophyta</taxon>
        <taxon>Tracheophyta</taxon>
        <taxon>Spermatophyta</taxon>
        <taxon>Magnoliopsida</taxon>
        <taxon>Liliopsida</taxon>
        <taxon>Zosteraceae</taxon>
        <taxon>Zostera</taxon>
    </lineage>
</organism>
<reference evidence="5" key="1">
    <citation type="journal article" date="2016" name="Nature">
        <title>The genome of the seagrass Zostera marina reveals angiosperm adaptation to the sea.</title>
        <authorList>
            <person name="Olsen J.L."/>
            <person name="Rouze P."/>
            <person name="Verhelst B."/>
            <person name="Lin Y.-C."/>
            <person name="Bayer T."/>
            <person name="Collen J."/>
            <person name="Dattolo E."/>
            <person name="De Paoli E."/>
            <person name="Dittami S."/>
            <person name="Maumus F."/>
            <person name="Michel G."/>
            <person name="Kersting A."/>
            <person name="Lauritano C."/>
            <person name="Lohaus R."/>
            <person name="Toepel M."/>
            <person name="Tonon T."/>
            <person name="Vanneste K."/>
            <person name="Amirebrahimi M."/>
            <person name="Brakel J."/>
            <person name="Bostroem C."/>
            <person name="Chovatia M."/>
            <person name="Grimwood J."/>
            <person name="Jenkins J.W."/>
            <person name="Jueterbock A."/>
            <person name="Mraz A."/>
            <person name="Stam W.T."/>
            <person name="Tice H."/>
            <person name="Bornberg-Bauer E."/>
            <person name="Green P.J."/>
            <person name="Pearson G.A."/>
            <person name="Procaccini G."/>
            <person name="Duarte C.M."/>
            <person name="Schmutz J."/>
            <person name="Reusch T.B.H."/>
            <person name="Van de Peer Y."/>
        </authorList>
    </citation>
    <scope>NUCLEOTIDE SEQUENCE [LARGE SCALE GENOMIC DNA]</scope>
    <source>
        <strain evidence="5">cv. Finnish</strain>
    </source>
</reference>
<comment type="caution">
    <text evidence="4">The sequence shown here is derived from an EMBL/GenBank/DDBJ whole genome shotgun (WGS) entry which is preliminary data.</text>
</comment>
<dbReference type="PANTHER" id="PTHR23336:SF65">
    <property type="entry name" value="PROTEIN MICRORCHIDIA 6"/>
    <property type="match status" value="1"/>
</dbReference>
<evidence type="ECO:0000256" key="1">
    <source>
        <dbReference type="ARBA" id="ARBA00022763"/>
    </source>
</evidence>
<dbReference type="STRING" id="29655.A0A0K9PJD8"/>
<evidence type="ECO:0000259" key="3">
    <source>
        <dbReference type="Pfam" id="PF17942"/>
    </source>
</evidence>
<dbReference type="AlphaFoldDB" id="A0A0K9PJD8"/>
<dbReference type="GO" id="GO:0016887">
    <property type="term" value="F:ATP hydrolysis activity"/>
    <property type="evidence" value="ECO:0007669"/>
    <property type="project" value="InterPro"/>
</dbReference>
<keyword evidence="2" id="KW-0234">DNA repair</keyword>
<dbReference type="PANTHER" id="PTHR23336">
    <property type="entry name" value="ZINC FINGER CW-TYPE COILED-COIL DOMAIN PROTEIN 3"/>
    <property type="match status" value="1"/>
</dbReference>
<keyword evidence="1" id="KW-0227">DNA damage</keyword>